<dbReference type="Pfam" id="PF03070">
    <property type="entry name" value="TENA_THI-4"/>
    <property type="match status" value="1"/>
</dbReference>
<dbReference type="Proteomes" id="UP000824259">
    <property type="component" value="Unassembled WGS sequence"/>
</dbReference>
<name>A0A9D2L3R4_9BACT</name>
<evidence type="ECO:0000313" key="3">
    <source>
        <dbReference type="Proteomes" id="UP000824259"/>
    </source>
</evidence>
<dbReference type="EMBL" id="DWYR01000004">
    <property type="protein sequence ID" value="HJA98170.1"/>
    <property type="molecule type" value="Genomic_DNA"/>
</dbReference>
<evidence type="ECO:0000313" key="2">
    <source>
        <dbReference type="EMBL" id="HJA98170.1"/>
    </source>
</evidence>
<organism evidence="2 3">
    <name type="scientific">Candidatus Alistipes avicola</name>
    <dbReference type="NCBI Taxonomy" id="2838432"/>
    <lineage>
        <taxon>Bacteria</taxon>
        <taxon>Pseudomonadati</taxon>
        <taxon>Bacteroidota</taxon>
        <taxon>Bacteroidia</taxon>
        <taxon>Bacteroidales</taxon>
        <taxon>Rikenellaceae</taxon>
        <taxon>Alistipes</taxon>
    </lineage>
</organism>
<feature type="domain" description="Thiaminase-2/PQQC" evidence="1">
    <location>
        <begin position="10"/>
        <end position="210"/>
    </location>
</feature>
<dbReference type="Gene3D" id="1.20.910.10">
    <property type="entry name" value="Heme oxygenase-like"/>
    <property type="match status" value="1"/>
</dbReference>
<dbReference type="InterPro" id="IPR004305">
    <property type="entry name" value="Thiaminase-2/PQQC"/>
</dbReference>
<dbReference type="PANTHER" id="PTHR43198:SF2">
    <property type="entry name" value="SI:CH1073-67J19.1-RELATED"/>
    <property type="match status" value="1"/>
</dbReference>
<proteinExistence type="predicted"/>
<accession>A0A9D2L3R4</accession>
<gene>
    <name evidence="2" type="ORF">H9779_01015</name>
</gene>
<dbReference type="AlphaFoldDB" id="A0A9D2L3R4"/>
<dbReference type="GO" id="GO:0005829">
    <property type="term" value="C:cytosol"/>
    <property type="evidence" value="ECO:0007669"/>
    <property type="project" value="TreeGrafter"/>
</dbReference>
<protein>
    <submittedName>
        <fullName evidence="2">TenA family protein</fullName>
    </submittedName>
</protein>
<comment type="caution">
    <text evidence="2">The sequence shown here is derived from an EMBL/GenBank/DDBJ whole genome shotgun (WGS) entry which is preliminary data.</text>
</comment>
<dbReference type="InterPro" id="IPR016084">
    <property type="entry name" value="Haem_Oase-like_multi-hlx"/>
</dbReference>
<evidence type="ECO:0000259" key="1">
    <source>
        <dbReference type="Pfam" id="PF03070"/>
    </source>
</evidence>
<dbReference type="InterPro" id="IPR050967">
    <property type="entry name" value="Thiamine_Salvage_TenA"/>
</dbReference>
<reference evidence="2" key="2">
    <citation type="submission" date="2021-04" db="EMBL/GenBank/DDBJ databases">
        <authorList>
            <person name="Gilroy R."/>
        </authorList>
    </citation>
    <scope>NUCLEOTIDE SEQUENCE</scope>
    <source>
        <strain evidence="2">CHK169-11906</strain>
    </source>
</reference>
<dbReference type="CDD" id="cd19365">
    <property type="entry name" value="TenA_C-like"/>
    <property type="match status" value="1"/>
</dbReference>
<reference evidence="2" key="1">
    <citation type="journal article" date="2021" name="PeerJ">
        <title>Extensive microbial diversity within the chicken gut microbiome revealed by metagenomics and culture.</title>
        <authorList>
            <person name="Gilroy R."/>
            <person name="Ravi A."/>
            <person name="Getino M."/>
            <person name="Pursley I."/>
            <person name="Horton D.L."/>
            <person name="Alikhan N.F."/>
            <person name="Baker D."/>
            <person name="Gharbi K."/>
            <person name="Hall N."/>
            <person name="Watson M."/>
            <person name="Adriaenssens E.M."/>
            <person name="Foster-Nyarko E."/>
            <person name="Jarju S."/>
            <person name="Secka A."/>
            <person name="Antonio M."/>
            <person name="Oren A."/>
            <person name="Chaudhuri R.R."/>
            <person name="La Ragione R."/>
            <person name="Hildebrand F."/>
            <person name="Pallen M.J."/>
        </authorList>
    </citation>
    <scope>NUCLEOTIDE SEQUENCE</scope>
    <source>
        <strain evidence="2">CHK169-11906</strain>
    </source>
</reference>
<dbReference type="SUPFAM" id="SSF48613">
    <property type="entry name" value="Heme oxygenase-like"/>
    <property type="match status" value="1"/>
</dbReference>
<sequence>MGKWSDAAWEAALPIYQKIIEHPFVIGLGEGTLSEERFRFYLQQDALYLEGYARRLAHVASRLHRKEHTEAFLRFATDGIEVERALHAVFLQGEMLSEEQISPTCLLYTALQDSMATAPVELEATALLPCFRVYQRVGETILKRQHDQPNPYRQWIDTYADPQFAEASELAVRICDELAEEVSPERQKRMTDIFVRCTRMEWMFWESAWQLEKWKI</sequence>
<dbReference type="PANTHER" id="PTHR43198">
    <property type="entry name" value="BIFUNCTIONAL TH2 PROTEIN"/>
    <property type="match status" value="1"/>
</dbReference>